<protein>
    <recommendedName>
        <fullName evidence="2">Antitoxin</fullName>
    </recommendedName>
</protein>
<evidence type="ECO:0000313" key="3">
    <source>
        <dbReference type="EMBL" id="TDL83982.1"/>
    </source>
</evidence>
<keyword evidence="4" id="KW-1185">Reference proteome</keyword>
<comment type="caution">
    <text evidence="3">The sequence shown here is derived from an EMBL/GenBank/DDBJ whole genome shotgun (WGS) entry which is preliminary data.</text>
</comment>
<dbReference type="EMBL" id="SNAA01000001">
    <property type="protein sequence ID" value="TDL83982.1"/>
    <property type="molecule type" value="Genomic_DNA"/>
</dbReference>
<dbReference type="InterPro" id="IPR006442">
    <property type="entry name" value="Antitoxin_Phd/YefM"/>
</dbReference>
<dbReference type="SUPFAM" id="SSF143120">
    <property type="entry name" value="YefM-like"/>
    <property type="match status" value="1"/>
</dbReference>
<dbReference type="InterPro" id="IPR036165">
    <property type="entry name" value="YefM-like_sf"/>
</dbReference>
<evidence type="ECO:0000313" key="4">
    <source>
        <dbReference type="Proteomes" id="UP000295701"/>
    </source>
</evidence>
<dbReference type="OrthoDB" id="7069202at2"/>
<dbReference type="Pfam" id="PF02604">
    <property type="entry name" value="PhdYeFM_antitox"/>
    <property type="match status" value="1"/>
</dbReference>
<dbReference type="Gene3D" id="3.40.1620.10">
    <property type="entry name" value="YefM-like domain"/>
    <property type="match status" value="1"/>
</dbReference>
<comment type="similarity">
    <text evidence="1 2">Belongs to the phD/YefM antitoxin family.</text>
</comment>
<evidence type="ECO:0000256" key="2">
    <source>
        <dbReference type="RuleBase" id="RU362080"/>
    </source>
</evidence>
<gene>
    <name evidence="3" type="ORF">E2L08_00440</name>
</gene>
<sequence length="91" mass="10030">MDIIKDISPLTEFKRNSARMIARIKESGRPQILTVNGKPSVVVMDASAWQDMQDQLDHAETVAGIRKGLSQARAGEGTEAGRFFDELAQTK</sequence>
<dbReference type="AlphaFoldDB" id="A0A4R6AKY0"/>
<organism evidence="3 4">
    <name type="scientific">Palleronia sediminis</name>
    <dbReference type="NCBI Taxonomy" id="2547833"/>
    <lineage>
        <taxon>Bacteria</taxon>
        <taxon>Pseudomonadati</taxon>
        <taxon>Pseudomonadota</taxon>
        <taxon>Alphaproteobacteria</taxon>
        <taxon>Rhodobacterales</taxon>
        <taxon>Roseobacteraceae</taxon>
        <taxon>Palleronia</taxon>
    </lineage>
</organism>
<comment type="function">
    <text evidence="2">Antitoxin component of a type II toxin-antitoxin (TA) system.</text>
</comment>
<dbReference type="RefSeq" id="WP_133395091.1">
    <property type="nucleotide sequence ID" value="NZ_SNAA01000001.1"/>
</dbReference>
<accession>A0A4R6AKY0</accession>
<evidence type="ECO:0000256" key="1">
    <source>
        <dbReference type="ARBA" id="ARBA00009981"/>
    </source>
</evidence>
<reference evidence="3 4" key="1">
    <citation type="submission" date="2019-03" db="EMBL/GenBank/DDBJ databases">
        <title>Primorskyibacter sp. SS33 isolated from sediments.</title>
        <authorList>
            <person name="Xunke S."/>
        </authorList>
    </citation>
    <scope>NUCLEOTIDE SEQUENCE [LARGE SCALE GENOMIC DNA]</scope>
    <source>
        <strain evidence="3 4">SS33</strain>
    </source>
</reference>
<dbReference type="NCBIfam" id="TIGR01552">
    <property type="entry name" value="phd_fam"/>
    <property type="match status" value="1"/>
</dbReference>
<name>A0A4R6AKY0_9RHOB</name>
<proteinExistence type="inferred from homology"/>
<dbReference type="Proteomes" id="UP000295701">
    <property type="component" value="Unassembled WGS sequence"/>
</dbReference>